<organism evidence="2 3">
    <name type="scientific">Dendrobium nobile</name>
    <name type="common">Orchid</name>
    <dbReference type="NCBI Taxonomy" id="94219"/>
    <lineage>
        <taxon>Eukaryota</taxon>
        <taxon>Viridiplantae</taxon>
        <taxon>Streptophyta</taxon>
        <taxon>Embryophyta</taxon>
        <taxon>Tracheophyta</taxon>
        <taxon>Spermatophyta</taxon>
        <taxon>Magnoliopsida</taxon>
        <taxon>Liliopsida</taxon>
        <taxon>Asparagales</taxon>
        <taxon>Orchidaceae</taxon>
        <taxon>Epidendroideae</taxon>
        <taxon>Malaxideae</taxon>
        <taxon>Dendrobiinae</taxon>
        <taxon>Dendrobium</taxon>
    </lineage>
</organism>
<proteinExistence type="predicted"/>
<feature type="compositionally biased region" description="Basic and acidic residues" evidence="1">
    <location>
        <begin position="27"/>
        <end position="37"/>
    </location>
</feature>
<feature type="region of interest" description="Disordered" evidence="1">
    <location>
        <begin position="27"/>
        <end position="54"/>
    </location>
</feature>
<dbReference type="Proteomes" id="UP000829196">
    <property type="component" value="Unassembled WGS sequence"/>
</dbReference>
<sequence>MEAVIEGNEAWSEIFFFFYVPQLRERTDTERERERGEIPWLRSEKRKREKESLEPDNIPLKKKASFFPEAPKKKKISSVHFVIFSSVISPPGGPVGVRLIMTEMITLLKQEYREKGGGD</sequence>
<reference evidence="2" key="1">
    <citation type="journal article" date="2022" name="Front. Genet.">
        <title>Chromosome-Scale Assembly of the Dendrobium nobile Genome Provides Insights Into the Molecular Mechanism of the Biosynthesis of the Medicinal Active Ingredient of Dendrobium.</title>
        <authorList>
            <person name="Xu Q."/>
            <person name="Niu S.-C."/>
            <person name="Li K.-L."/>
            <person name="Zheng P.-J."/>
            <person name="Zhang X.-J."/>
            <person name="Jia Y."/>
            <person name="Liu Y."/>
            <person name="Niu Y.-X."/>
            <person name="Yu L.-H."/>
            <person name="Chen D.-F."/>
            <person name="Zhang G.-Q."/>
        </authorList>
    </citation>
    <scope>NUCLEOTIDE SEQUENCE</scope>
    <source>
        <tissue evidence="2">Leaf</tissue>
    </source>
</reference>
<keyword evidence="3" id="KW-1185">Reference proteome</keyword>
<evidence type="ECO:0000313" key="2">
    <source>
        <dbReference type="EMBL" id="KAI0530497.1"/>
    </source>
</evidence>
<dbReference type="AlphaFoldDB" id="A0A8T3CC15"/>
<dbReference type="EMBL" id="JAGYWB010000001">
    <property type="protein sequence ID" value="KAI0530497.1"/>
    <property type="molecule type" value="Genomic_DNA"/>
</dbReference>
<accession>A0A8T3CC15</accession>
<protein>
    <submittedName>
        <fullName evidence="2">Uncharacterized protein</fullName>
    </submittedName>
</protein>
<evidence type="ECO:0000313" key="3">
    <source>
        <dbReference type="Proteomes" id="UP000829196"/>
    </source>
</evidence>
<gene>
    <name evidence="2" type="ORF">KFK09_000041</name>
</gene>
<comment type="caution">
    <text evidence="2">The sequence shown here is derived from an EMBL/GenBank/DDBJ whole genome shotgun (WGS) entry which is preliminary data.</text>
</comment>
<evidence type="ECO:0000256" key="1">
    <source>
        <dbReference type="SAM" id="MobiDB-lite"/>
    </source>
</evidence>
<name>A0A8T3CC15_DENNO</name>